<dbReference type="InterPro" id="IPR000259">
    <property type="entry name" value="Adhesion_dom_fimbrial"/>
</dbReference>
<evidence type="ECO:0000256" key="5">
    <source>
        <dbReference type="SAM" id="SignalP"/>
    </source>
</evidence>
<protein>
    <submittedName>
        <fullName evidence="7">Fimbrial protein</fullName>
    </submittedName>
</protein>
<dbReference type="RefSeq" id="WP_052927166.1">
    <property type="nucleotide sequence ID" value="NZ_JAACFZ010000004.1"/>
</dbReference>
<proteinExistence type="inferred from homology"/>
<dbReference type="Pfam" id="PF00419">
    <property type="entry name" value="Fimbrial"/>
    <property type="match status" value="1"/>
</dbReference>
<accession>A0A9Q4CS13</accession>
<evidence type="ECO:0000256" key="3">
    <source>
        <dbReference type="ARBA" id="ARBA00022729"/>
    </source>
</evidence>
<dbReference type="AlphaFoldDB" id="A0A9Q4CS13"/>
<comment type="subcellular location">
    <subcellularLocation>
        <location evidence="1">Fimbrium</location>
    </subcellularLocation>
</comment>
<dbReference type="EMBL" id="JAPNMI010000008">
    <property type="protein sequence ID" value="MCY0790941.1"/>
    <property type="molecule type" value="Genomic_DNA"/>
</dbReference>
<sequence>MKKSLIGKTLISVLFAGTAINASAAEQTGTISFKGFIYNATCSIVLNDTNSPNADVLMGRYPTSAFTKAGDEVGGEDGHGSLSISLLDCPEKGKVTLQLHGKPKDGLNAILELDNPTSPNTAKNIGIVLYDRNDMNTDIIINGSVTKEYEVSSSAEWHVDYVAKYHSTADNVEAGQADATLNYTLSYN</sequence>
<evidence type="ECO:0000313" key="8">
    <source>
        <dbReference type="Proteomes" id="UP001076655"/>
    </source>
</evidence>
<dbReference type="InterPro" id="IPR050263">
    <property type="entry name" value="Bact_Fimbrial_Adh_Pro"/>
</dbReference>
<organism evidence="7 8">
    <name type="scientific">Morganella morganii</name>
    <name type="common">Proteus morganii</name>
    <dbReference type="NCBI Taxonomy" id="582"/>
    <lineage>
        <taxon>Bacteria</taxon>
        <taxon>Pseudomonadati</taxon>
        <taxon>Pseudomonadota</taxon>
        <taxon>Gammaproteobacteria</taxon>
        <taxon>Enterobacterales</taxon>
        <taxon>Morganellaceae</taxon>
        <taxon>Morganella</taxon>
    </lineage>
</organism>
<evidence type="ECO:0000259" key="6">
    <source>
        <dbReference type="Pfam" id="PF00419"/>
    </source>
</evidence>
<dbReference type="Proteomes" id="UP001076655">
    <property type="component" value="Unassembled WGS sequence"/>
</dbReference>
<name>A0A9Q4CS13_MORMO</name>
<dbReference type="InterPro" id="IPR036937">
    <property type="entry name" value="Adhesion_dom_fimbrial_sf"/>
</dbReference>
<gene>
    <name evidence="7" type="ORF">N0392_14755</name>
</gene>
<dbReference type="PANTHER" id="PTHR33420:SF3">
    <property type="entry name" value="FIMBRIAL SUBUNIT ELFA"/>
    <property type="match status" value="1"/>
</dbReference>
<dbReference type="PANTHER" id="PTHR33420">
    <property type="entry name" value="FIMBRIAL SUBUNIT ELFA-RELATED"/>
    <property type="match status" value="1"/>
</dbReference>
<feature type="domain" description="Fimbrial-type adhesion" evidence="6">
    <location>
        <begin position="31"/>
        <end position="187"/>
    </location>
</feature>
<reference evidence="7" key="1">
    <citation type="submission" date="2022-08" db="EMBL/GenBank/DDBJ databases">
        <authorList>
            <person name="Dale J.L."/>
        </authorList>
    </citation>
    <scope>NUCLEOTIDE SEQUENCE</scope>
    <source>
        <strain evidence="7">2022EL-00758</strain>
    </source>
</reference>
<comment type="similarity">
    <text evidence="2">Belongs to the fimbrial protein family.</text>
</comment>
<dbReference type="SUPFAM" id="SSF49401">
    <property type="entry name" value="Bacterial adhesins"/>
    <property type="match status" value="1"/>
</dbReference>
<dbReference type="Gene3D" id="2.60.40.1090">
    <property type="entry name" value="Fimbrial-type adhesion domain"/>
    <property type="match status" value="1"/>
</dbReference>
<evidence type="ECO:0000313" key="7">
    <source>
        <dbReference type="EMBL" id="MCY0790941.1"/>
    </source>
</evidence>
<dbReference type="GO" id="GO:0009289">
    <property type="term" value="C:pilus"/>
    <property type="evidence" value="ECO:0007669"/>
    <property type="project" value="UniProtKB-SubCell"/>
</dbReference>
<dbReference type="GO" id="GO:0043709">
    <property type="term" value="P:cell adhesion involved in single-species biofilm formation"/>
    <property type="evidence" value="ECO:0007669"/>
    <property type="project" value="TreeGrafter"/>
</dbReference>
<evidence type="ECO:0000256" key="1">
    <source>
        <dbReference type="ARBA" id="ARBA00004561"/>
    </source>
</evidence>
<evidence type="ECO:0000256" key="2">
    <source>
        <dbReference type="ARBA" id="ARBA00006671"/>
    </source>
</evidence>
<feature type="signal peptide" evidence="5">
    <location>
        <begin position="1"/>
        <end position="24"/>
    </location>
</feature>
<feature type="chain" id="PRO_5040138669" evidence="5">
    <location>
        <begin position="25"/>
        <end position="188"/>
    </location>
</feature>
<keyword evidence="4" id="KW-0281">Fimbrium</keyword>
<dbReference type="InterPro" id="IPR008966">
    <property type="entry name" value="Adhesion_dom_sf"/>
</dbReference>
<comment type="caution">
    <text evidence="7">The sequence shown here is derived from an EMBL/GenBank/DDBJ whole genome shotgun (WGS) entry which is preliminary data.</text>
</comment>
<evidence type="ECO:0000256" key="4">
    <source>
        <dbReference type="ARBA" id="ARBA00023263"/>
    </source>
</evidence>
<keyword evidence="3 5" id="KW-0732">Signal</keyword>